<feature type="domain" description="NAD-dependent epimerase/dehydratase" evidence="3">
    <location>
        <begin position="6"/>
        <end position="246"/>
    </location>
</feature>
<dbReference type="InterPro" id="IPR001509">
    <property type="entry name" value="Epimerase_deHydtase"/>
</dbReference>
<reference evidence="4 5" key="1">
    <citation type="submission" date="2018-01" db="EMBL/GenBank/DDBJ databases">
        <title>Harnessing the power of phylogenomics to disentangle the directionality and signatures of interkingdom host jumping in the parasitic fungal genus Tolypocladium.</title>
        <authorList>
            <person name="Quandt C.A."/>
            <person name="Patterson W."/>
            <person name="Spatafora J.W."/>
        </authorList>
    </citation>
    <scope>NUCLEOTIDE SEQUENCE [LARGE SCALE GENOMIC DNA]</scope>
    <source>
        <strain evidence="4 5">NRBC 100945</strain>
    </source>
</reference>
<keyword evidence="1" id="KW-0560">Oxidoreductase</keyword>
<evidence type="ECO:0000256" key="1">
    <source>
        <dbReference type="ARBA" id="ARBA00023002"/>
    </source>
</evidence>
<dbReference type="GO" id="GO:0016616">
    <property type="term" value="F:oxidoreductase activity, acting on the CH-OH group of donors, NAD or NADP as acceptor"/>
    <property type="evidence" value="ECO:0007669"/>
    <property type="project" value="TreeGrafter"/>
</dbReference>
<comment type="similarity">
    <text evidence="2">Belongs to the NAD(P)-dependent epimerase/dehydratase family. Dihydroflavonol-4-reductase subfamily.</text>
</comment>
<dbReference type="InterPro" id="IPR036291">
    <property type="entry name" value="NAD(P)-bd_dom_sf"/>
</dbReference>
<evidence type="ECO:0000256" key="2">
    <source>
        <dbReference type="ARBA" id="ARBA00023445"/>
    </source>
</evidence>
<organism evidence="4 5">
    <name type="scientific">Tolypocladium paradoxum</name>
    <dbReference type="NCBI Taxonomy" id="94208"/>
    <lineage>
        <taxon>Eukaryota</taxon>
        <taxon>Fungi</taxon>
        <taxon>Dikarya</taxon>
        <taxon>Ascomycota</taxon>
        <taxon>Pezizomycotina</taxon>
        <taxon>Sordariomycetes</taxon>
        <taxon>Hypocreomycetidae</taxon>
        <taxon>Hypocreales</taxon>
        <taxon>Ophiocordycipitaceae</taxon>
        <taxon>Tolypocladium</taxon>
    </lineage>
</organism>
<dbReference type="PANTHER" id="PTHR10366:SF814">
    <property type="entry name" value="NAD-DEPENDENT EPIMERASE_DEHYDRATASE DOMAIN-CONTAINING PROTEIN"/>
    <property type="match status" value="1"/>
</dbReference>
<sequence>MKLTGLQSGYDVTATVRSEDKAQQVLKKNPAWEDKVHFGFVPDMSTLNAYDKLFDKPYDFIIHTASPVTFKVDDVQKDLIEPAVHGTLGLLQSAQKLGGPRLKRVVLLGSAVSVLDSFEEEGVKGRDYTEEDWNPVTAEVAIERQDAVLGYNASKKLAEKAAWKFMDETKPAFDLTVINPDIVIGPMLHPVPGPHSVNETNKFAIYSFLDGTHRAIEPVLFPFYHFVDVRDVAKAHVLAMTAPGASNKRILLVSGLITPQLVANTIRKHLPELRDRVAEGNPAQIYPKGVNPTDWDVSRSHEIFGKDWTYRSLEESVVDTVRDILRYEDQWSATGGGQGK</sequence>
<protein>
    <submittedName>
        <fullName evidence="4">Uncharacterized oxidoreductase</fullName>
    </submittedName>
</protein>
<dbReference type="EMBL" id="PKSG01000430">
    <property type="protein sequence ID" value="POR35614.1"/>
    <property type="molecule type" value="Genomic_DNA"/>
</dbReference>
<dbReference type="PANTHER" id="PTHR10366">
    <property type="entry name" value="NAD DEPENDENT EPIMERASE/DEHYDRATASE"/>
    <property type="match status" value="1"/>
</dbReference>
<evidence type="ECO:0000313" key="5">
    <source>
        <dbReference type="Proteomes" id="UP000237481"/>
    </source>
</evidence>
<dbReference type="Gene3D" id="3.40.50.720">
    <property type="entry name" value="NAD(P)-binding Rossmann-like Domain"/>
    <property type="match status" value="1"/>
</dbReference>
<evidence type="ECO:0000259" key="3">
    <source>
        <dbReference type="Pfam" id="PF01370"/>
    </source>
</evidence>
<dbReference type="Proteomes" id="UP000237481">
    <property type="component" value="Unassembled WGS sequence"/>
</dbReference>
<dbReference type="AlphaFoldDB" id="A0A2S4KZK4"/>
<gene>
    <name evidence="4" type="ORF">TPAR_04188</name>
</gene>
<keyword evidence="5" id="KW-1185">Reference proteome</keyword>
<dbReference type="SUPFAM" id="SSF51735">
    <property type="entry name" value="NAD(P)-binding Rossmann-fold domains"/>
    <property type="match status" value="1"/>
</dbReference>
<dbReference type="STRING" id="94208.A0A2S4KZK4"/>
<comment type="caution">
    <text evidence="4">The sequence shown here is derived from an EMBL/GenBank/DDBJ whole genome shotgun (WGS) entry which is preliminary data.</text>
</comment>
<name>A0A2S4KZK4_9HYPO</name>
<dbReference type="OrthoDB" id="2735536at2759"/>
<proteinExistence type="inferred from homology"/>
<dbReference type="Pfam" id="PF01370">
    <property type="entry name" value="Epimerase"/>
    <property type="match status" value="1"/>
</dbReference>
<evidence type="ECO:0000313" key="4">
    <source>
        <dbReference type="EMBL" id="POR35614.1"/>
    </source>
</evidence>
<accession>A0A2S4KZK4</accession>
<dbReference type="InterPro" id="IPR050425">
    <property type="entry name" value="NAD(P)_dehydrat-like"/>
</dbReference>